<reference evidence="5 6" key="1">
    <citation type="journal article" date="2021" name="Environ. Microbiol.">
        <title>Gene family expansions and transcriptome signatures uncover fungal adaptations to wood decay.</title>
        <authorList>
            <person name="Hage H."/>
            <person name="Miyauchi S."/>
            <person name="Viragh M."/>
            <person name="Drula E."/>
            <person name="Min B."/>
            <person name="Chaduli D."/>
            <person name="Navarro D."/>
            <person name="Favel A."/>
            <person name="Norest M."/>
            <person name="Lesage-Meessen L."/>
            <person name="Balint B."/>
            <person name="Merenyi Z."/>
            <person name="de Eugenio L."/>
            <person name="Morin E."/>
            <person name="Martinez A.T."/>
            <person name="Baldrian P."/>
            <person name="Stursova M."/>
            <person name="Martinez M.J."/>
            <person name="Novotny C."/>
            <person name="Magnuson J.K."/>
            <person name="Spatafora J.W."/>
            <person name="Maurice S."/>
            <person name="Pangilinan J."/>
            <person name="Andreopoulos W."/>
            <person name="LaButti K."/>
            <person name="Hundley H."/>
            <person name="Na H."/>
            <person name="Kuo A."/>
            <person name="Barry K."/>
            <person name="Lipzen A."/>
            <person name="Henrissat B."/>
            <person name="Riley R."/>
            <person name="Ahrendt S."/>
            <person name="Nagy L.G."/>
            <person name="Grigoriev I.V."/>
            <person name="Martin F."/>
            <person name="Rosso M.N."/>
        </authorList>
    </citation>
    <scope>NUCLEOTIDE SEQUENCE [LARGE SCALE GENOMIC DNA]</scope>
    <source>
        <strain evidence="5 6">CIRM-BRFM 1785</strain>
    </source>
</reference>
<dbReference type="GeneID" id="72000379"/>
<protein>
    <recommendedName>
        <fullName evidence="3">Carboxylic ester hydrolase</fullName>
        <ecNumber evidence="3">3.1.1.-</ecNumber>
    </recommendedName>
</protein>
<proteinExistence type="inferred from homology"/>
<comment type="caution">
    <text evidence="5">The sequence shown here is derived from an EMBL/GenBank/DDBJ whole genome shotgun (WGS) entry which is preliminary data.</text>
</comment>
<dbReference type="SUPFAM" id="SSF53474">
    <property type="entry name" value="alpha/beta-Hydrolases"/>
    <property type="match status" value="1"/>
</dbReference>
<keyword evidence="2 3" id="KW-0378">Hydrolase</keyword>
<comment type="similarity">
    <text evidence="1 3">Belongs to the type-B carboxylesterase/lipase family.</text>
</comment>
<dbReference type="EC" id="3.1.1.-" evidence="3"/>
<evidence type="ECO:0000259" key="4">
    <source>
        <dbReference type="Pfam" id="PF00135"/>
    </source>
</evidence>
<evidence type="ECO:0000313" key="5">
    <source>
        <dbReference type="EMBL" id="KAH9836083.1"/>
    </source>
</evidence>
<dbReference type="Proteomes" id="UP000814176">
    <property type="component" value="Unassembled WGS sequence"/>
</dbReference>
<dbReference type="Gene3D" id="3.40.50.1820">
    <property type="entry name" value="alpha/beta hydrolase"/>
    <property type="match status" value="1"/>
</dbReference>
<dbReference type="InterPro" id="IPR029058">
    <property type="entry name" value="AB_hydrolase_fold"/>
</dbReference>
<evidence type="ECO:0000256" key="2">
    <source>
        <dbReference type="ARBA" id="ARBA00022801"/>
    </source>
</evidence>
<dbReference type="PROSITE" id="PS00122">
    <property type="entry name" value="CARBOXYLESTERASE_B_1"/>
    <property type="match status" value="1"/>
</dbReference>
<sequence>MLSQRRIGSLAARQLATRLASPTLCAETSHWHHPTYRSLWTQSPIPSVAARDSSLAHKLAGGRRGIQWTRRPSHLQDSLVCGSARITVNTKYGPVTGGQVTHTGTAGFLEIPYALPPGRFQDPEPLPANYRYEAKEYLYEASYCAQPNDGILIPPRTPYQNLVGLGNPTENPLYVNIVCPPGWSPGSDRKYPVKIYIHGGFLQLGSPHELNSQAEYIAKESETVHVNIGYRVSAFGFLASDEPRLDGNFGFKDQWLGLLWVRDNIECFGGDPTNIQLTGLSAGAHSVHQILHHVSRLPEGEKSPFQSATLQSNGMMANPATPAGQRPQFDALCHSLGLDPRSPTILSQLRDTSALPFNKITQVIESGEIGTEFDTFRGTRDSTWTGDSPDPMTWQRSGEFARALKAKGVRSVVVGDLTEEWFIYAMTHPVYSYADVEANLRKFYPRDVVARLLECYETEPQNLFRFMGKVLSDCQVYLPTRLLARDLYNAGFPVLRYEIGWVPQAVYSSIGYVTHGLDRTIWADRQTLISQPEHLVVLAWLDAIDAQRKAVEEGTSTDAQDIKRVFALKKDMSMGWKDDARWDEVKGLIAALPGEN</sequence>
<dbReference type="EMBL" id="JADCUA010000011">
    <property type="protein sequence ID" value="KAH9836083.1"/>
    <property type="molecule type" value="Genomic_DNA"/>
</dbReference>
<gene>
    <name evidence="5" type="ORF">C8Q71DRAFT_65189</name>
</gene>
<accession>A0ABQ8KEB4</accession>
<evidence type="ECO:0000256" key="1">
    <source>
        <dbReference type="ARBA" id="ARBA00005964"/>
    </source>
</evidence>
<name>A0ABQ8KEB4_9APHY</name>
<evidence type="ECO:0000313" key="6">
    <source>
        <dbReference type="Proteomes" id="UP000814176"/>
    </source>
</evidence>
<dbReference type="InterPro" id="IPR019826">
    <property type="entry name" value="Carboxylesterase_B_AS"/>
</dbReference>
<dbReference type="PANTHER" id="PTHR43142">
    <property type="entry name" value="CARBOXYLIC ESTER HYDROLASE"/>
    <property type="match status" value="1"/>
</dbReference>
<dbReference type="Pfam" id="PF00135">
    <property type="entry name" value="COesterase"/>
    <property type="match status" value="1"/>
</dbReference>
<keyword evidence="6" id="KW-1185">Reference proteome</keyword>
<dbReference type="RefSeq" id="XP_047778368.1">
    <property type="nucleotide sequence ID" value="XM_047919647.1"/>
</dbReference>
<dbReference type="InterPro" id="IPR002018">
    <property type="entry name" value="CarbesteraseB"/>
</dbReference>
<dbReference type="PANTHER" id="PTHR43142:SF1">
    <property type="entry name" value="CARBOXYLIC ESTER HYDROLASE"/>
    <property type="match status" value="1"/>
</dbReference>
<feature type="domain" description="Carboxylesterase type B" evidence="4">
    <location>
        <begin position="87"/>
        <end position="363"/>
    </location>
</feature>
<evidence type="ECO:0000256" key="3">
    <source>
        <dbReference type="RuleBase" id="RU361235"/>
    </source>
</evidence>
<organism evidence="5 6">
    <name type="scientific">Rhodofomes roseus</name>
    <dbReference type="NCBI Taxonomy" id="34475"/>
    <lineage>
        <taxon>Eukaryota</taxon>
        <taxon>Fungi</taxon>
        <taxon>Dikarya</taxon>
        <taxon>Basidiomycota</taxon>
        <taxon>Agaricomycotina</taxon>
        <taxon>Agaricomycetes</taxon>
        <taxon>Polyporales</taxon>
        <taxon>Rhodofomes</taxon>
    </lineage>
</organism>